<dbReference type="Proteomes" id="UP001143981">
    <property type="component" value="Unassembled WGS sequence"/>
</dbReference>
<reference evidence="2" key="1">
    <citation type="submission" date="2022-07" db="EMBL/GenBank/DDBJ databases">
        <title>Phylogenomic reconstructions and comparative analyses of Kickxellomycotina fungi.</title>
        <authorList>
            <person name="Reynolds N.K."/>
            <person name="Stajich J.E."/>
            <person name="Barry K."/>
            <person name="Grigoriev I.V."/>
            <person name="Crous P."/>
            <person name="Smith M.E."/>
        </authorList>
    </citation>
    <scope>NUCLEOTIDE SEQUENCE</scope>
    <source>
        <strain evidence="2">BCRC 34381</strain>
    </source>
</reference>
<dbReference type="SUPFAM" id="SSF50978">
    <property type="entry name" value="WD40 repeat-like"/>
    <property type="match status" value="1"/>
</dbReference>
<protein>
    <recommendedName>
        <fullName evidence="4">WD40 repeat-like protein</fullName>
    </recommendedName>
</protein>
<feature type="compositionally biased region" description="Low complexity" evidence="1">
    <location>
        <begin position="203"/>
        <end position="221"/>
    </location>
</feature>
<dbReference type="EMBL" id="JANBOI010000457">
    <property type="protein sequence ID" value="KAJ1730422.1"/>
    <property type="molecule type" value="Genomic_DNA"/>
</dbReference>
<feature type="region of interest" description="Disordered" evidence="1">
    <location>
        <begin position="198"/>
        <end position="226"/>
    </location>
</feature>
<organism evidence="2 3">
    <name type="scientific">Coemansia biformis</name>
    <dbReference type="NCBI Taxonomy" id="1286918"/>
    <lineage>
        <taxon>Eukaryota</taxon>
        <taxon>Fungi</taxon>
        <taxon>Fungi incertae sedis</taxon>
        <taxon>Zoopagomycota</taxon>
        <taxon>Kickxellomycotina</taxon>
        <taxon>Kickxellomycetes</taxon>
        <taxon>Kickxellales</taxon>
        <taxon>Kickxellaceae</taxon>
        <taxon>Coemansia</taxon>
    </lineage>
</organism>
<evidence type="ECO:0000313" key="3">
    <source>
        <dbReference type="Proteomes" id="UP001143981"/>
    </source>
</evidence>
<feature type="region of interest" description="Disordered" evidence="1">
    <location>
        <begin position="252"/>
        <end position="272"/>
    </location>
</feature>
<evidence type="ECO:0008006" key="4">
    <source>
        <dbReference type="Google" id="ProtNLM"/>
    </source>
</evidence>
<proteinExistence type="predicted"/>
<evidence type="ECO:0000313" key="2">
    <source>
        <dbReference type="EMBL" id="KAJ1730422.1"/>
    </source>
</evidence>
<dbReference type="InterPro" id="IPR036322">
    <property type="entry name" value="WD40_repeat_dom_sf"/>
</dbReference>
<comment type="caution">
    <text evidence="2">The sequence shown here is derived from an EMBL/GenBank/DDBJ whole genome shotgun (WGS) entry which is preliminary data.</text>
</comment>
<dbReference type="InterPro" id="IPR015943">
    <property type="entry name" value="WD40/YVTN_repeat-like_dom_sf"/>
</dbReference>
<evidence type="ECO:0000256" key="1">
    <source>
        <dbReference type="SAM" id="MobiDB-lite"/>
    </source>
</evidence>
<sequence length="457" mass="48733">MEVARLCTGRLLDGHAAVPFKLQMAAISSQRQLLFVALRGYVLVFDIDHCTRMPTLRSRLQHPELTELNDEINAITLGELHGVETVVAVCDSGRVVAWGVHDGFPVLWDRPGTASTWGCAISRASGAVATSANSHQVQIDEGLSVATTDSNASIDRTTRIWSLAGGQCVFAFEYHQWCWSVLFVDPFYFFPARWPPGKPSPHSEAAATATGSQSSAEGSGQDDVQREHTRDAAFAAVGVHSLENAIDHTADMQNGYSGERDGQATDTTDSRTSAVEIQGLADGAIEPDSGVPAAASSALLLCSTATDLLLLDPIGQASPVVDRIERVVARAARPTLTEMWAFDRVTFLEWIPELGVAIAGSLSGTAAIVRVSAAISDGGAGRPWMQVLARIPEHAPTSQLYGTALYRHPEDTANSSAAVVYLLFLDGTLSVYELRLLRAPDAGQSGPCSMADFASMP</sequence>
<accession>A0A9W7YC67</accession>
<gene>
    <name evidence="2" type="ORF">LPJ61_003017</name>
</gene>
<dbReference type="OrthoDB" id="5591786at2759"/>
<dbReference type="AlphaFoldDB" id="A0A9W7YC67"/>
<dbReference type="Gene3D" id="2.130.10.10">
    <property type="entry name" value="YVTN repeat-like/Quinoprotein amine dehydrogenase"/>
    <property type="match status" value="1"/>
</dbReference>
<keyword evidence="3" id="KW-1185">Reference proteome</keyword>
<name>A0A9W7YC67_9FUNG</name>